<evidence type="ECO:0000256" key="1">
    <source>
        <dbReference type="ARBA" id="ARBA00023015"/>
    </source>
</evidence>
<dbReference type="SUPFAM" id="SSF46689">
    <property type="entry name" value="Homeodomain-like"/>
    <property type="match status" value="1"/>
</dbReference>
<dbReference type="InterPro" id="IPR050204">
    <property type="entry name" value="AraC_XylS_family_regulators"/>
</dbReference>
<dbReference type="PANTHER" id="PTHR46796:SF13">
    <property type="entry name" value="HTH-TYPE TRANSCRIPTIONAL ACTIVATOR RHAS"/>
    <property type="match status" value="1"/>
</dbReference>
<reference evidence="5 7" key="1">
    <citation type="submission" date="2016-10" db="EMBL/GenBank/DDBJ databases">
        <authorList>
            <person name="de Groot N.N."/>
        </authorList>
    </citation>
    <scope>NUCLEOTIDE SEQUENCE [LARGE SCALE GENOMIC DNA]</scope>
    <source>
        <strain evidence="5 7">CGMCC 1.10228</strain>
    </source>
</reference>
<evidence type="ECO:0000256" key="3">
    <source>
        <dbReference type="ARBA" id="ARBA00023163"/>
    </source>
</evidence>
<evidence type="ECO:0000313" key="5">
    <source>
        <dbReference type="EMBL" id="SDG76925.1"/>
    </source>
</evidence>
<evidence type="ECO:0000313" key="7">
    <source>
        <dbReference type="Proteomes" id="UP000198854"/>
    </source>
</evidence>
<dbReference type="Pfam" id="PF12833">
    <property type="entry name" value="HTH_18"/>
    <property type="match status" value="1"/>
</dbReference>
<keyword evidence="1" id="KW-0805">Transcription regulation</keyword>
<dbReference type="PRINTS" id="PR00032">
    <property type="entry name" value="HTHARAC"/>
</dbReference>
<dbReference type="PANTHER" id="PTHR46796">
    <property type="entry name" value="HTH-TYPE TRANSCRIPTIONAL ACTIVATOR RHAS-RELATED"/>
    <property type="match status" value="1"/>
</dbReference>
<accession>A0A1G7WYE6</accession>
<evidence type="ECO:0000313" key="6">
    <source>
        <dbReference type="EMBL" id="SDG88278.1"/>
    </source>
</evidence>
<dbReference type="InterPro" id="IPR009057">
    <property type="entry name" value="Homeodomain-like_sf"/>
</dbReference>
<organism evidence="5 7">
    <name type="scientific">Vibrio xiamenensis</name>
    <dbReference type="NCBI Taxonomy" id="861298"/>
    <lineage>
        <taxon>Bacteria</taxon>
        <taxon>Pseudomonadati</taxon>
        <taxon>Pseudomonadota</taxon>
        <taxon>Gammaproteobacteria</taxon>
        <taxon>Vibrionales</taxon>
        <taxon>Vibrionaceae</taxon>
        <taxon>Vibrio</taxon>
    </lineage>
</organism>
<sequence>MTGLLRALPVSGIRSKQPWFVMSAAKYSTHINSANPFVSHYYSFEADGHHQHPIAIPDGCVDLLFDCDQNEPIAQVCGTALQAKEIQFERGHRYFGVRFLPGYIPDFLDVSAKEIIDNQIDFLDIMPRAKPIFEQVVEQTDFAKQVAIVSQFLHAKSASRLSPLTRQLVGKICQQQGNIQIQQLERYSGYCSRTIQRQFLAETGQTPKAFCRAIRCQSAVYNINHSPQLAFSDLASELGFSDQSHFLREFKKLVSTTPLEYQHRVQHKTYLERIHCY</sequence>
<dbReference type="RefSeq" id="WP_093269420.1">
    <property type="nucleotide sequence ID" value="NZ_FNDD01000002.1"/>
</dbReference>
<gene>
    <name evidence="5" type="ORF">SAMN04488136_102257</name>
    <name evidence="6" type="ORF">SAMN04488136_10461</name>
</gene>
<keyword evidence="3" id="KW-0804">Transcription</keyword>
<dbReference type="AlphaFoldDB" id="A0A1G7WYE6"/>
<dbReference type="InterPro" id="IPR018060">
    <property type="entry name" value="HTH_AraC"/>
</dbReference>
<name>A0A1G7WYE6_9VIBR</name>
<evidence type="ECO:0000256" key="2">
    <source>
        <dbReference type="ARBA" id="ARBA00023125"/>
    </source>
</evidence>
<feature type="domain" description="HTH araC/xylS-type" evidence="4">
    <location>
        <begin position="162"/>
        <end position="264"/>
    </location>
</feature>
<dbReference type="EMBL" id="FNDD01000002">
    <property type="protein sequence ID" value="SDG76925.1"/>
    <property type="molecule type" value="Genomic_DNA"/>
</dbReference>
<dbReference type="InterPro" id="IPR046532">
    <property type="entry name" value="DUF6597"/>
</dbReference>
<dbReference type="Gene3D" id="1.10.10.60">
    <property type="entry name" value="Homeodomain-like"/>
    <property type="match status" value="1"/>
</dbReference>
<protein>
    <submittedName>
        <fullName evidence="5">AraC-type DNA-binding protein</fullName>
    </submittedName>
</protein>
<dbReference type="Proteomes" id="UP000198854">
    <property type="component" value="Unassembled WGS sequence"/>
</dbReference>
<keyword evidence="2 5" id="KW-0238">DNA-binding</keyword>
<keyword evidence="7" id="KW-1185">Reference proteome</keyword>
<dbReference type="GO" id="GO:0043565">
    <property type="term" value="F:sequence-specific DNA binding"/>
    <property type="evidence" value="ECO:0007669"/>
    <property type="project" value="InterPro"/>
</dbReference>
<dbReference type="STRING" id="861298.SAMN04488136_102257"/>
<dbReference type="SMART" id="SM00342">
    <property type="entry name" value="HTH_ARAC"/>
    <property type="match status" value="1"/>
</dbReference>
<dbReference type="Pfam" id="PF20240">
    <property type="entry name" value="DUF6597"/>
    <property type="match status" value="1"/>
</dbReference>
<dbReference type="InterPro" id="IPR020449">
    <property type="entry name" value="Tscrpt_reg_AraC-type_HTH"/>
</dbReference>
<dbReference type="OrthoDB" id="9809338at2"/>
<proteinExistence type="predicted"/>
<dbReference type="PROSITE" id="PS01124">
    <property type="entry name" value="HTH_ARAC_FAMILY_2"/>
    <property type="match status" value="1"/>
</dbReference>
<dbReference type="GO" id="GO:0003700">
    <property type="term" value="F:DNA-binding transcription factor activity"/>
    <property type="evidence" value="ECO:0007669"/>
    <property type="project" value="InterPro"/>
</dbReference>
<dbReference type="EMBL" id="FNDD01000004">
    <property type="protein sequence ID" value="SDG88278.1"/>
    <property type="molecule type" value="Genomic_DNA"/>
</dbReference>
<evidence type="ECO:0000259" key="4">
    <source>
        <dbReference type="PROSITE" id="PS01124"/>
    </source>
</evidence>